<feature type="transmembrane region" description="Helical" evidence="1">
    <location>
        <begin position="38"/>
        <end position="58"/>
    </location>
</feature>
<sequence length="127" mass="13214">MIYIVQNLLPILVASLLGLIAGLVVQRLRPAKLTPGQLVVAAVAQTWLCCILAGALILAPPEAGRWTMSLGSAVVIWIGFVVPTTVVGYAARGVPGRATAVDCAQWLVTMLVQATTLTLIGLTPPTS</sequence>
<evidence type="ECO:0000256" key="1">
    <source>
        <dbReference type="SAM" id="Phobius"/>
    </source>
</evidence>
<comment type="caution">
    <text evidence="2">The sequence shown here is derived from an EMBL/GenBank/DDBJ whole genome shotgun (WGS) entry which is preliminary data.</text>
</comment>
<dbReference type="AlphaFoldDB" id="A0A7W9CHU4"/>
<dbReference type="EMBL" id="JACHOR010000002">
    <property type="protein sequence ID" value="MBB5745929.1"/>
    <property type="molecule type" value="Genomic_DNA"/>
</dbReference>
<protein>
    <submittedName>
        <fullName evidence="2">Uncharacterized protein</fullName>
    </submittedName>
</protein>
<keyword evidence="1" id="KW-0472">Membrane</keyword>
<feature type="transmembrane region" description="Helical" evidence="1">
    <location>
        <begin position="70"/>
        <end position="91"/>
    </location>
</feature>
<evidence type="ECO:0000313" key="3">
    <source>
        <dbReference type="Proteomes" id="UP000545037"/>
    </source>
</evidence>
<dbReference type="Proteomes" id="UP000545037">
    <property type="component" value="Unassembled WGS sequence"/>
</dbReference>
<feature type="transmembrane region" description="Helical" evidence="1">
    <location>
        <begin position="103"/>
        <end position="122"/>
    </location>
</feature>
<dbReference type="RefSeq" id="WP_183212875.1">
    <property type="nucleotide sequence ID" value="NZ_JACHOR010000002.1"/>
</dbReference>
<dbReference type="Pfam" id="PF08570">
    <property type="entry name" value="DUF1761"/>
    <property type="match status" value="1"/>
</dbReference>
<reference evidence="2 3" key="1">
    <citation type="submission" date="2020-08" db="EMBL/GenBank/DDBJ databases">
        <title>Genomic Encyclopedia of Type Strains, Phase IV (KMG-IV): sequencing the most valuable type-strain genomes for metagenomic binning, comparative biology and taxonomic classification.</title>
        <authorList>
            <person name="Goeker M."/>
        </authorList>
    </citation>
    <scope>NUCLEOTIDE SEQUENCE [LARGE SCALE GENOMIC DNA]</scope>
    <source>
        <strain evidence="2 3">DSM 4737</strain>
    </source>
</reference>
<accession>A0A7W9CHU4</accession>
<dbReference type="InterPro" id="IPR013879">
    <property type="entry name" value="DUF1761"/>
</dbReference>
<proteinExistence type="predicted"/>
<evidence type="ECO:0000313" key="2">
    <source>
        <dbReference type="EMBL" id="MBB5745929.1"/>
    </source>
</evidence>
<gene>
    <name evidence="2" type="ORF">GGR13_001513</name>
</gene>
<keyword evidence="3" id="KW-1185">Reference proteome</keyword>
<keyword evidence="1" id="KW-1133">Transmembrane helix</keyword>
<feature type="transmembrane region" description="Helical" evidence="1">
    <location>
        <begin position="6"/>
        <end position="26"/>
    </location>
</feature>
<name>A0A7W9CHU4_9CAUL</name>
<keyword evidence="1" id="KW-0812">Transmembrane</keyword>
<organism evidence="2 3">
    <name type="scientific">Brevundimonas variabilis</name>
    <dbReference type="NCBI Taxonomy" id="74312"/>
    <lineage>
        <taxon>Bacteria</taxon>
        <taxon>Pseudomonadati</taxon>
        <taxon>Pseudomonadota</taxon>
        <taxon>Alphaproteobacteria</taxon>
        <taxon>Caulobacterales</taxon>
        <taxon>Caulobacteraceae</taxon>
        <taxon>Brevundimonas</taxon>
    </lineage>
</organism>